<protein>
    <submittedName>
        <fullName evidence="2">Uncharacterized protein</fullName>
    </submittedName>
</protein>
<keyword evidence="3" id="KW-1185">Reference proteome</keyword>
<accession>A0AA35LJB5</accession>
<organism evidence="2 3">
    <name type="scientific">Podarcis lilfordi</name>
    <name type="common">Lilford's wall lizard</name>
    <dbReference type="NCBI Taxonomy" id="74358"/>
    <lineage>
        <taxon>Eukaryota</taxon>
        <taxon>Metazoa</taxon>
        <taxon>Chordata</taxon>
        <taxon>Craniata</taxon>
        <taxon>Vertebrata</taxon>
        <taxon>Euteleostomi</taxon>
        <taxon>Lepidosauria</taxon>
        <taxon>Squamata</taxon>
        <taxon>Bifurcata</taxon>
        <taxon>Unidentata</taxon>
        <taxon>Episquamata</taxon>
        <taxon>Laterata</taxon>
        <taxon>Lacertibaenia</taxon>
        <taxon>Lacertidae</taxon>
        <taxon>Podarcis</taxon>
    </lineage>
</organism>
<evidence type="ECO:0000256" key="1">
    <source>
        <dbReference type="SAM" id="MobiDB-lite"/>
    </source>
</evidence>
<dbReference type="EMBL" id="OX395142">
    <property type="protein sequence ID" value="CAI5797041.1"/>
    <property type="molecule type" value="Genomic_DNA"/>
</dbReference>
<name>A0AA35LJB5_9SAUR</name>
<evidence type="ECO:0000313" key="3">
    <source>
        <dbReference type="Proteomes" id="UP001178461"/>
    </source>
</evidence>
<evidence type="ECO:0000313" key="2">
    <source>
        <dbReference type="EMBL" id="CAI5797041.1"/>
    </source>
</evidence>
<proteinExistence type="predicted"/>
<sequence>MSLKGFDLHQIFPTCLPYLGGRWGRVTPGVTTEGGDKMVGDTHHGACSTPKLCFSPGSDAVAWVPAGSALPQNSPPAASPSAVGQLSGRRQADSSNALRSILPWLARSAGGCPHPWAQGTHAAPDTQLACSTAAYLQMS</sequence>
<feature type="region of interest" description="Disordered" evidence="1">
    <location>
        <begin position="66"/>
        <end position="94"/>
    </location>
</feature>
<gene>
    <name evidence="2" type="ORF">PODLI_1B035263</name>
</gene>
<reference evidence="2" key="1">
    <citation type="submission" date="2022-12" db="EMBL/GenBank/DDBJ databases">
        <authorList>
            <person name="Alioto T."/>
            <person name="Alioto T."/>
            <person name="Gomez Garrido J."/>
        </authorList>
    </citation>
    <scope>NUCLEOTIDE SEQUENCE</scope>
</reference>
<dbReference type="AlphaFoldDB" id="A0AA35LJB5"/>
<dbReference type="Proteomes" id="UP001178461">
    <property type="component" value="Chromosome 17"/>
</dbReference>